<evidence type="ECO:0000313" key="9">
    <source>
        <dbReference type="EMBL" id="SUJ18828.1"/>
    </source>
</evidence>
<reference evidence="9 10" key="1">
    <citation type="submission" date="2018-06" db="EMBL/GenBank/DDBJ databases">
        <authorList>
            <consortium name="Pathogen Informatics"/>
            <person name="Doyle S."/>
        </authorList>
    </citation>
    <scope>NUCLEOTIDE SEQUENCE [LARGE SCALE GENOMIC DNA]</scope>
    <source>
        <strain evidence="9 10">NCTC12413</strain>
    </source>
</reference>
<accession>A0A2T7BUS3</accession>
<name>A0A2T7BUS3_9STAP</name>
<reference evidence="8 11" key="2">
    <citation type="submission" date="2019-07" db="EMBL/GenBank/DDBJ databases">
        <title>Whole genome shotgun sequence of Staphylococcus arlettae NBRC 109765.</title>
        <authorList>
            <person name="Hosoyama A."/>
            <person name="Uohara A."/>
            <person name="Ohji S."/>
            <person name="Ichikawa N."/>
        </authorList>
    </citation>
    <scope>NUCLEOTIDE SEQUENCE [LARGE SCALE GENOMIC DNA]</scope>
    <source>
        <strain evidence="8 11">NBRC 109765</strain>
    </source>
</reference>
<comment type="catalytic activity">
    <reaction evidence="6">
        <text>P(1),P(4)-bis(5'-adenosyl) tetraphosphate + H2O = 2 ADP + 2 H(+)</text>
        <dbReference type="Rhea" id="RHEA:24252"/>
        <dbReference type="ChEBI" id="CHEBI:15377"/>
        <dbReference type="ChEBI" id="CHEBI:15378"/>
        <dbReference type="ChEBI" id="CHEBI:58141"/>
        <dbReference type="ChEBI" id="CHEBI:456216"/>
        <dbReference type="EC" id="3.6.1.41"/>
    </reaction>
</comment>
<dbReference type="GO" id="GO:0008803">
    <property type="term" value="F:bis(5'-nucleosyl)-tetraphosphatase (symmetrical) activity"/>
    <property type="evidence" value="ECO:0007669"/>
    <property type="project" value="UniProtKB-EC"/>
</dbReference>
<evidence type="ECO:0000313" key="8">
    <source>
        <dbReference type="EMBL" id="GEQ00019.1"/>
    </source>
</evidence>
<keyword evidence="11" id="KW-1185">Reference proteome</keyword>
<dbReference type="InterPro" id="IPR005249">
    <property type="entry name" value="YqeK"/>
</dbReference>
<dbReference type="EMBL" id="UGZE01000001">
    <property type="protein sequence ID" value="SUJ18828.1"/>
    <property type="molecule type" value="Genomic_DNA"/>
</dbReference>
<evidence type="ECO:0000256" key="4">
    <source>
        <dbReference type="ARBA" id="ARBA00022801"/>
    </source>
</evidence>
<dbReference type="PANTHER" id="PTHR35795">
    <property type="entry name" value="SLR1885 PROTEIN"/>
    <property type="match status" value="1"/>
</dbReference>
<keyword evidence="3" id="KW-0547">Nucleotide-binding</keyword>
<organism evidence="9 10">
    <name type="scientific">Staphylococcus arlettae</name>
    <dbReference type="NCBI Taxonomy" id="29378"/>
    <lineage>
        <taxon>Bacteria</taxon>
        <taxon>Bacillati</taxon>
        <taxon>Bacillota</taxon>
        <taxon>Bacilli</taxon>
        <taxon>Bacillales</taxon>
        <taxon>Staphylococcaceae</taxon>
        <taxon>Staphylococcus</taxon>
    </lineage>
</organism>
<dbReference type="RefSeq" id="WP_002510486.1">
    <property type="nucleotide sequence ID" value="NZ_AP019698.1"/>
</dbReference>
<evidence type="ECO:0000256" key="3">
    <source>
        <dbReference type="ARBA" id="ARBA00022741"/>
    </source>
</evidence>
<protein>
    <recommendedName>
        <fullName evidence="1">bis(5'-nucleosyl)-tetraphosphatase (symmetrical)</fullName>
        <ecNumber evidence="1">3.6.1.41</ecNumber>
    </recommendedName>
</protein>
<dbReference type="SUPFAM" id="SSF109604">
    <property type="entry name" value="HD-domain/PDEase-like"/>
    <property type="match status" value="1"/>
</dbReference>
<gene>
    <name evidence="9" type="ORF">NCTC12413_01338</name>
    <name evidence="8" type="ORF">SAR03_10560</name>
</gene>
<keyword evidence="4 9" id="KW-0378">Hydrolase</keyword>
<dbReference type="InterPro" id="IPR003607">
    <property type="entry name" value="HD/PDEase_dom"/>
</dbReference>
<evidence type="ECO:0000256" key="1">
    <source>
        <dbReference type="ARBA" id="ARBA00012506"/>
    </source>
</evidence>
<dbReference type="Proteomes" id="UP000321598">
    <property type="component" value="Unassembled WGS sequence"/>
</dbReference>
<keyword evidence="5" id="KW-0408">Iron</keyword>
<dbReference type="CDD" id="cd00077">
    <property type="entry name" value="HDc"/>
    <property type="match status" value="1"/>
</dbReference>
<sequence length="194" mass="21830">MKIEQAVALIKDKLPEKRVTHSLNVAETAVKLAEIYDGDAQKAELAGVLHDYCKYDDLGTMYQIVTSRGLDSNLLSYGVEILHGPVAALIMQETFGIDDEEVLLAIKNHTTGRAQMTKTEKLVFIADYIEPGRQTPGVEEIRELAYNQGSLDKTIYEISKRTVLYLISKDINVYDATIACLNYYNYSDERVKDD</sequence>
<dbReference type="NCBIfam" id="TIGR00488">
    <property type="entry name" value="bis(5'-nucleosyl)-tetraphosphatase (symmetrical) YqeK"/>
    <property type="match status" value="1"/>
</dbReference>
<evidence type="ECO:0000256" key="6">
    <source>
        <dbReference type="ARBA" id="ARBA00049417"/>
    </source>
</evidence>
<dbReference type="EMBL" id="BKAV01000007">
    <property type="protein sequence ID" value="GEQ00019.1"/>
    <property type="molecule type" value="Genomic_DNA"/>
</dbReference>
<dbReference type="Pfam" id="PF01966">
    <property type="entry name" value="HD"/>
    <property type="match status" value="1"/>
</dbReference>
<evidence type="ECO:0000313" key="11">
    <source>
        <dbReference type="Proteomes" id="UP000321598"/>
    </source>
</evidence>
<dbReference type="SMART" id="SM00471">
    <property type="entry name" value="HDc"/>
    <property type="match status" value="1"/>
</dbReference>
<dbReference type="GeneID" id="97287614"/>
<feature type="domain" description="HD/PDEase" evidence="7">
    <location>
        <begin position="14"/>
        <end position="141"/>
    </location>
</feature>
<evidence type="ECO:0000313" key="10">
    <source>
        <dbReference type="Proteomes" id="UP000254956"/>
    </source>
</evidence>
<dbReference type="PANTHER" id="PTHR35795:SF1">
    <property type="entry name" value="BIS(5'-NUCLEOSYL)-TETRAPHOSPHATASE, SYMMETRICAL"/>
    <property type="match status" value="1"/>
</dbReference>
<evidence type="ECO:0000256" key="2">
    <source>
        <dbReference type="ARBA" id="ARBA00022723"/>
    </source>
</evidence>
<keyword evidence="2" id="KW-0479">Metal-binding</keyword>
<dbReference type="OrthoDB" id="9782134at2"/>
<dbReference type="EC" id="3.6.1.41" evidence="1"/>
<dbReference type="STRING" id="1212545.SARL_08834"/>
<proteinExistence type="predicted"/>
<dbReference type="GO" id="GO:0000166">
    <property type="term" value="F:nucleotide binding"/>
    <property type="evidence" value="ECO:0007669"/>
    <property type="project" value="UniProtKB-KW"/>
</dbReference>
<dbReference type="InterPro" id="IPR006674">
    <property type="entry name" value="HD_domain"/>
</dbReference>
<dbReference type="GO" id="GO:0046872">
    <property type="term" value="F:metal ion binding"/>
    <property type="evidence" value="ECO:0007669"/>
    <property type="project" value="UniProtKB-KW"/>
</dbReference>
<dbReference type="InterPro" id="IPR051094">
    <property type="entry name" value="Diverse_Catalytic_Enzymes"/>
</dbReference>
<evidence type="ECO:0000259" key="7">
    <source>
        <dbReference type="SMART" id="SM00471"/>
    </source>
</evidence>
<evidence type="ECO:0000256" key="5">
    <source>
        <dbReference type="ARBA" id="ARBA00023004"/>
    </source>
</evidence>
<dbReference type="Gene3D" id="1.10.3210.10">
    <property type="entry name" value="Hypothetical protein af1432"/>
    <property type="match status" value="1"/>
</dbReference>
<dbReference type="Proteomes" id="UP000254956">
    <property type="component" value="Unassembled WGS sequence"/>
</dbReference>
<dbReference type="AlphaFoldDB" id="A0A2T7BUS3"/>